<evidence type="ECO:0000259" key="2">
    <source>
        <dbReference type="Pfam" id="PF20737"/>
    </source>
</evidence>
<dbReference type="PANTHER" id="PTHR43465">
    <property type="entry name" value="DUF1680 DOMAIN PROTEIN (AFU_ORTHOLOGUE AFUA_1G08910)"/>
    <property type="match status" value="1"/>
</dbReference>
<evidence type="ECO:0000259" key="1">
    <source>
        <dbReference type="Pfam" id="PF20736"/>
    </source>
</evidence>
<evidence type="ECO:0000313" key="3">
    <source>
        <dbReference type="EMBL" id="NJP48467.1"/>
    </source>
</evidence>
<keyword evidence="4" id="KW-1185">Reference proteome</keyword>
<dbReference type="EMBL" id="JAATEJ010000076">
    <property type="protein sequence ID" value="NJP48467.1"/>
    <property type="molecule type" value="Genomic_DNA"/>
</dbReference>
<feature type="domain" description="Non-reducing end beta-L-arabinofuranosidase-like GH127 middle" evidence="1">
    <location>
        <begin position="6"/>
        <end position="105"/>
    </location>
</feature>
<sequence length="232" mass="25006">GSPAGLQLHQYATGRYTVDVAGGTVCVSVNTTYPDNGTIAVTVEETAPPAGPGRPWTLSLRVPQWCRTFSVSVAGRRLEHATVQDGWLRLERDWAPGDEVVLDLHLDVRRTAADPRADAVRGCVAIERGPLVYCVEQTDQDGGGLDDIVLAPDAAPRESYEPGLLGGVTTVTVSGYRRILPATGWWPYRDAGGQASADAAPPPGQELELTCIPYYAWANREDGSMRVWLPTH</sequence>
<reference evidence="3 4" key="1">
    <citation type="submission" date="2020-03" db="EMBL/GenBank/DDBJ databases">
        <title>WGS of actinomycetes isolated from Thailand.</title>
        <authorList>
            <person name="Thawai C."/>
        </authorList>
    </citation>
    <scope>NUCLEOTIDE SEQUENCE [LARGE SCALE GENOMIC DNA]</scope>
    <source>
        <strain evidence="3 4">PRB2-1</strain>
    </source>
</reference>
<dbReference type="Pfam" id="PF20736">
    <property type="entry name" value="Glyco_hydro127M"/>
    <property type="match status" value="1"/>
</dbReference>
<evidence type="ECO:0000313" key="4">
    <source>
        <dbReference type="Proteomes" id="UP000734511"/>
    </source>
</evidence>
<dbReference type="InterPro" id="IPR049046">
    <property type="entry name" value="Beta-AFase-like_GH127_middle"/>
</dbReference>
<proteinExistence type="predicted"/>
<dbReference type="PANTHER" id="PTHR43465:SF2">
    <property type="entry name" value="DUF1680 DOMAIN PROTEIN (AFU_ORTHOLOGUE AFUA_1G08910)"/>
    <property type="match status" value="1"/>
</dbReference>
<accession>A0ABX1A024</accession>
<organism evidence="3 4">
    <name type="scientific">Actinacidiphila epipremni</name>
    <dbReference type="NCBI Taxonomy" id="2053013"/>
    <lineage>
        <taxon>Bacteria</taxon>
        <taxon>Bacillati</taxon>
        <taxon>Actinomycetota</taxon>
        <taxon>Actinomycetes</taxon>
        <taxon>Kitasatosporales</taxon>
        <taxon>Streptomycetaceae</taxon>
        <taxon>Actinacidiphila</taxon>
    </lineage>
</organism>
<dbReference type="Proteomes" id="UP000734511">
    <property type="component" value="Unassembled WGS sequence"/>
</dbReference>
<feature type="domain" description="Non-reducing end beta-L-arabinofuranosidase-like GH127 C-terminal" evidence="2">
    <location>
        <begin position="108"/>
        <end position="230"/>
    </location>
</feature>
<feature type="non-terminal residue" evidence="3">
    <location>
        <position position="1"/>
    </location>
</feature>
<name>A0ABX1A024_9ACTN</name>
<comment type="caution">
    <text evidence="3">The sequence shown here is derived from an EMBL/GenBank/DDBJ whole genome shotgun (WGS) entry which is preliminary data.</text>
</comment>
<dbReference type="GO" id="GO:0016787">
    <property type="term" value="F:hydrolase activity"/>
    <property type="evidence" value="ECO:0007669"/>
    <property type="project" value="UniProtKB-KW"/>
</dbReference>
<keyword evidence="3" id="KW-0378">Hydrolase</keyword>
<protein>
    <submittedName>
        <fullName evidence="3">Glycoside hydrolase family 127 protein</fullName>
    </submittedName>
</protein>
<dbReference type="Pfam" id="PF20737">
    <property type="entry name" value="Glyco_hydro127C"/>
    <property type="match status" value="1"/>
</dbReference>
<gene>
    <name evidence="3" type="ORF">HCN08_34495</name>
</gene>
<dbReference type="InterPro" id="IPR049174">
    <property type="entry name" value="Beta-AFase-like"/>
</dbReference>
<dbReference type="InterPro" id="IPR049049">
    <property type="entry name" value="Beta-AFase-like_GH127_C"/>
</dbReference>